<dbReference type="OrthoDB" id="2924818at2759"/>
<evidence type="ECO:0000256" key="3">
    <source>
        <dbReference type="PIRSR" id="PIRSR617939-2"/>
    </source>
</evidence>
<feature type="region of interest" description="Disordered" evidence="4">
    <location>
        <begin position="127"/>
        <end position="154"/>
    </location>
</feature>
<dbReference type="EMBL" id="LJZO01000057">
    <property type="protein sequence ID" value="ROV89564.1"/>
    <property type="molecule type" value="Genomic_DNA"/>
</dbReference>
<organism evidence="5 6">
    <name type="scientific">Cytospora chrysosperma</name>
    <name type="common">Cytospora canker fungus</name>
    <name type="synonym">Sphaeria chrysosperma</name>
    <dbReference type="NCBI Taxonomy" id="252740"/>
    <lineage>
        <taxon>Eukaryota</taxon>
        <taxon>Fungi</taxon>
        <taxon>Dikarya</taxon>
        <taxon>Ascomycota</taxon>
        <taxon>Pezizomycotina</taxon>
        <taxon>Sordariomycetes</taxon>
        <taxon>Sordariomycetidae</taxon>
        <taxon>Diaporthales</taxon>
        <taxon>Cytosporaceae</taxon>
        <taxon>Cytospora</taxon>
    </lineage>
</organism>
<evidence type="ECO:0000256" key="4">
    <source>
        <dbReference type="SAM" id="MobiDB-lite"/>
    </source>
</evidence>
<protein>
    <recommendedName>
        <fullName evidence="1">gamma-glutamylcyclotransferase</fullName>
        <ecNumber evidence="1">4.3.2.9</ecNumber>
    </recommendedName>
</protein>
<reference evidence="5 6" key="1">
    <citation type="submission" date="2015-09" db="EMBL/GenBank/DDBJ databases">
        <title>Host preference determinants of Valsa canker pathogens revealed by comparative genomics.</title>
        <authorList>
            <person name="Yin Z."/>
            <person name="Huang L."/>
        </authorList>
    </citation>
    <scope>NUCLEOTIDE SEQUENCE [LARGE SCALE GENOMIC DNA]</scope>
    <source>
        <strain evidence="5 6">YSFL</strain>
    </source>
</reference>
<evidence type="ECO:0000313" key="6">
    <source>
        <dbReference type="Proteomes" id="UP000284375"/>
    </source>
</evidence>
<comment type="caution">
    <text evidence="5">The sequence shown here is derived from an EMBL/GenBank/DDBJ whole genome shotgun (WGS) entry which is preliminary data.</text>
</comment>
<keyword evidence="2" id="KW-0456">Lyase</keyword>
<dbReference type="SUPFAM" id="SSF110857">
    <property type="entry name" value="Gamma-glutamyl cyclotransferase-like"/>
    <property type="match status" value="1"/>
</dbReference>
<evidence type="ECO:0000313" key="5">
    <source>
        <dbReference type="EMBL" id="ROV89564.1"/>
    </source>
</evidence>
<dbReference type="GO" id="GO:0003839">
    <property type="term" value="F:gamma-glutamylcyclotransferase activity"/>
    <property type="evidence" value="ECO:0007669"/>
    <property type="project" value="UniProtKB-EC"/>
</dbReference>
<feature type="compositionally biased region" description="Polar residues" evidence="4">
    <location>
        <begin position="134"/>
        <end position="146"/>
    </location>
</feature>
<name>A0A423VEZ1_CYTCH</name>
<gene>
    <name evidence="5" type="ORF">VSDG_08495</name>
</gene>
<dbReference type="STRING" id="252740.A0A423VEZ1"/>
<dbReference type="AlphaFoldDB" id="A0A423VEZ1"/>
<dbReference type="PANTHER" id="PTHR12935:SF0">
    <property type="entry name" value="GAMMA-GLUTAMYLCYCLOTRANSFERASE"/>
    <property type="match status" value="1"/>
</dbReference>
<dbReference type="PANTHER" id="PTHR12935">
    <property type="entry name" value="GAMMA-GLUTAMYLCYCLOTRANSFERASE"/>
    <property type="match status" value="1"/>
</dbReference>
<keyword evidence="6" id="KW-1185">Reference proteome</keyword>
<proteinExistence type="predicted"/>
<accession>A0A423VEZ1</accession>
<dbReference type="EC" id="4.3.2.9" evidence="1"/>
<dbReference type="InterPro" id="IPR013024">
    <property type="entry name" value="GGCT-like"/>
</dbReference>
<dbReference type="CDD" id="cd06661">
    <property type="entry name" value="GGCT_like"/>
    <property type="match status" value="1"/>
</dbReference>
<evidence type="ECO:0000256" key="2">
    <source>
        <dbReference type="ARBA" id="ARBA00023239"/>
    </source>
</evidence>
<dbReference type="InterPro" id="IPR017939">
    <property type="entry name" value="G-Glutamylcylcotransferase"/>
</dbReference>
<dbReference type="Proteomes" id="UP000284375">
    <property type="component" value="Unassembled WGS sequence"/>
</dbReference>
<dbReference type="Gene3D" id="3.10.490.10">
    <property type="entry name" value="Gamma-glutamyl cyclotransferase-like"/>
    <property type="match status" value="1"/>
</dbReference>
<feature type="binding site" evidence="3">
    <location>
        <begin position="22"/>
        <end position="27"/>
    </location>
    <ligand>
        <name>substrate</name>
    </ligand>
</feature>
<dbReference type="InterPro" id="IPR036568">
    <property type="entry name" value="GGCT-like_sf"/>
</dbReference>
<sequence>MSMSSRTHLPTGSEELGAVGLYFAYGSNMHLKQMAARCPDSTLFAKGILRNYRWQVSSRGGGNVVRGSQEDAVEGLLFSVSPSNVQALRGYEGVEQQFFVEEILDIQVERFLDKELEGRTPGDVAQILSKDSSESGLTSGQSTRSYKSSESKAIDPEGEAISHKALVYISYKYQLPGDIREEYAVRMQLAMADARMLGVSDNYLETSLLPQVLGKRNHLLAG</sequence>
<evidence type="ECO:0000256" key="1">
    <source>
        <dbReference type="ARBA" id="ARBA00012346"/>
    </source>
</evidence>